<dbReference type="EMBL" id="JAGQHS010000153">
    <property type="protein sequence ID" value="MCA9758237.1"/>
    <property type="molecule type" value="Genomic_DNA"/>
</dbReference>
<protein>
    <recommendedName>
        <fullName evidence="2">non-specific protein-tyrosine kinase</fullName>
        <ecNumber evidence="2">2.7.10.2</ecNumber>
    </recommendedName>
</protein>
<dbReference type="PANTHER" id="PTHR32309:SF13">
    <property type="entry name" value="FERRIC ENTEROBACTIN TRANSPORT PROTEIN FEPE"/>
    <property type="match status" value="1"/>
</dbReference>
<evidence type="ECO:0000256" key="6">
    <source>
        <dbReference type="ARBA" id="ARBA00022840"/>
    </source>
</evidence>
<keyword evidence="6" id="KW-0067">ATP-binding</keyword>
<dbReference type="CDD" id="cd05387">
    <property type="entry name" value="BY-kinase"/>
    <property type="match status" value="1"/>
</dbReference>
<evidence type="ECO:0000256" key="9">
    <source>
        <dbReference type="SAM" id="MobiDB-lite"/>
    </source>
</evidence>
<dbReference type="Gene3D" id="3.40.50.300">
    <property type="entry name" value="P-loop containing nucleotide triphosphate hydrolases"/>
    <property type="match status" value="1"/>
</dbReference>
<evidence type="ECO:0000256" key="4">
    <source>
        <dbReference type="ARBA" id="ARBA00022741"/>
    </source>
</evidence>
<evidence type="ECO:0000256" key="5">
    <source>
        <dbReference type="ARBA" id="ARBA00022777"/>
    </source>
</evidence>
<comment type="catalytic activity">
    <reaction evidence="8">
        <text>L-tyrosyl-[protein] + ATP = O-phospho-L-tyrosyl-[protein] + ADP + H(+)</text>
        <dbReference type="Rhea" id="RHEA:10596"/>
        <dbReference type="Rhea" id="RHEA-COMP:10136"/>
        <dbReference type="Rhea" id="RHEA-COMP:20101"/>
        <dbReference type="ChEBI" id="CHEBI:15378"/>
        <dbReference type="ChEBI" id="CHEBI:30616"/>
        <dbReference type="ChEBI" id="CHEBI:46858"/>
        <dbReference type="ChEBI" id="CHEBI:61978"/>
        <dbReference type="ChEBI" id="CHEBI:456216"/>
        <dbReference type="EC" id="2.7.10.2"/>
    </reaction>
</comment>
<keyword evidence="3" id="KW-0808">Transferase</keyword>
<dbReference type="PANTHER" id="PTHR32309">
    <property type="entry name" value="TYROSINE-PROTEIN KINASE"/>
    <property type="match status" value="1"/>
</dbReference>
<dbReference type="Proteomes" id="UP000739538">
    <property type="component" value="Unassembled WGS sequence"/>
</dbReference>
<dbReference type="EC" id="2.7.10.2" evidence="2"/>
<proteinExistence type="inferred from homology"/>
<evidence type="ECO:0000256" key="1">
    <source>
        <dbReference type="ARBA" id="ARBA00007316"/>
    </source>
</evidence>
<feature type="compositionally biased region" description="Basic and acidic residues" evidence="9">
    <location>
        <begin position="8"/>
        <end position="17"/>
    </location>
</feature>
<dbReference type="GO" id="GO:0004713">
    <property type="term" value="F:protein tyrosine kinase activity"/>
    <property type="evidence" value="ECO:0007669"/>
    <property type="project" value="TreeGrafter"/>
</dbReference>
<sequence>MSNIFDALNKRQPERPASRSTEPLVPLEPPSGGAPLPASGDTARDQDMERLRQRVLLELGTTAGASIVFAGSVEGEGATTLSLLFARELAQSEQRPVLLVDADIEGYPRTLTGTMRNDGGDLGPGFADLLLNRAKLTDCLLGTELPNLHFLPRGSDLGPALDLVQTQRVRAVLDEIQRHYAFVVLDGAPLVDSPESSFLAAATDGVVLVVRANRTRREVVQRGLRLLHQSNCQVLGAVLNERKYPIPSFLYRRL</sequence>
<comment type="similarity">
    <text evidence="1">Belongs to the CpsD/CapB family.</text>
</comment>
<keyword evidence="5 11" id="KW-0418">Kinase</keyword>
<keyword evidence="4" id="KW-0547">Nucleotide-binding</keyword>
<evidence type="ECO:0000259" key="10">
    <source>
        <dbReference type="Pfam" id="PF13614"/>
    </source>
</evidence>
<dbReference type="Pfam" id="PF13614">
    <property type="entry name" value="AAA_31"/>
    <property type="match status" value="1"/>
</dbReference>
<dbReference type="InterPro" id="IPR025669">
    <property type="entry name" value="AAA_dom"/>
</dbReference>
<evidence type="ECO:0000256" key="2">
    <source>
        <dbReference type="ARBA" id="ARBA00011903"/>
    </source>
</evidence>
<feature type="compositionally biased region" description="Low complexity" evidence="9">
    <location>
        <begin position="30"/>
        <end position="39"/>
    </location>
</feature>
<dbReference type="AlphaFoldDB" id="A0A956NF52"/>
<evidence type="ECO:0000256" key="3">
    <source>
        <dbReference type="ARBA" id="ARBA00022679"/>
    </source>
</evidence>
<evidence type="ECO:0000256" key="8">
    <source>
        <dbReference type="ARBA" id="ARBA00051245"/>
    </source>
</evidence>
<gene>
    <name evidence="11" type="ORF">KDA27_20755</name>
</gene>
<dbReference type="InterPro" id="IPR050445">
    <property type="entry name" value="Bact_polysacc_biosynth/exp"/>
</dbReference>
<keyword evidence="7" id="KW-0829">Tyrosine-protein kinase</keyword>
<accession>A0A956NF52</accession>
<feature type="region of interest" description="Disordered" evidence="9">
    <location>
        <begin position="1"/>
        <end position="44"/>
    </location>
</feature>
<name>A0A956NF52_UNCEI</name>
<organism evidence="11 12">
    <name type="scientific">Eiseniibacteriota bacterium</name>
    <dbReference type="NCBI Taxonomy" id="2212470"/>
    <lineage>
        <taxon>Bacteria</taxon>
        <taxon>Candidatus Eiseniibacteriota</taxon>
    </lineage>
</organism>
<evidence type="ECO:0000256" key="7">
    <source>
        <dbReference type="ARBA" id="ARBA00023137"/>
    </source>
</evidence>
<dbReference type="GO" id="GO:0005886">
    <property type="term" value="C:plasma membrane"/>
    <property type="evidence" value="ECO:0007669"/>
    <property type="project" value="TreeGrafter"/>
</dbReference>
<feature type="domain" description="AAA" evidence="10">
    <location>
        <begin position="68"/>
        <end position="212"/>
    </location>
</feature>
<dbReference type="SUPFAM" id="SSF52540">
    <property type="entry name" value="P-loop containing nucleoside triphosphate hydrolases"/>
    <property type="match status" value="1"/>
</dbReference>
<evidence type="ECO:0000313" key="11">
    <source>
        <dbReference type="EMBL" id="MCA9758237.1"/>
    </source>
</evidence>
<dbReference type="InterPro" id="IPR005702">
    <property type="entry name" value="Wzc-like_C"/>
</dbReference>
<evidence type="ECO:0000313" key="12">
    <source>
        <dbReference type="Proteomes" id="UP000739538"/>
    </source>
</evidence>
<reference evidence="11" key="2">
    <citation type="journal article" date="2021" name="Microbiome">
        <title>Successional dynamics and alternative stable states in a saline activated sludge microbial community over 9 years.</title>
        <authorList>
            <person name="Wang Y."/>
            <person name="Ye J."/>
            <person name="Ju F."/>
            <person name="Liu L."/>
            <person name="Boyd J.A."/>
            <person name="Deng Y."/>
            <person name="Parks D.H."/>
            <person name="Jiang X."/>
            <person name="Yin X."/>
            <person name="Woodcroft B.J."/>
            <person name="Tyson G.W."/>
            <person name="Hugenholtz P."/>
            <person name="Polz M.F."/>
            <person name="Zhang T."/>
        </authorList>
    </citation>
    <scope>NUCLEOTIDE SEQUENCE</scope>
    <source>
        <strain evidence="11">HKST-UBA02</strain>
    </source>
</reference>
<reference evidence="11" key="1">
    <citation type="submission" date="2020-04" db="EMBL/GenBank/DDBJ databases">
        <authorList>
            <person name="Zhang T."/>
        </authorList>
    </citation>
    <scope>NUCLEOTIDE SEQUENCE</scope>
    <source>
        <strain evidence="11">HKST-UBA02</strain>
    </source>
</reference>
<comment type="caution">
    <text evidence="11">The sequence shown here is derived from an EMBL/GenBank/DDBJ whole genome shotgun (WGS) entry which is preliminary data.</text>
</comment>
<dbReference type="InterPro" id="IPR027417">
    <property type="entry name" value="P-loop_NTPase"/>
</dbReference>